<organism evidence="3 4">
    <name type="scientific">Arthrobacter oryzae</name>
    <dbReference type="NCBI Taxonomy" id="409290"/>
    <lineage>
        <taxon>Bacteria</taxon>
        <taxon>Bacillati</taxon>
        <taxon>Actinomycetota</taxon>
        <taxon>Actinomycetes</taxon>
        <taxon>Micrococcales</taxon>
        <taxon>Micrococcaceae</taxon>
        <taxon>Arthrobacter</taxon>
    </lineage>
</organism>
<comment type="caution">
    <text evidence="3">The sequence shown here is derived from an EMBL/GenBank/DDBJ whole genome shotgun (WGS) entry which is preliminary data.</text>
</comment>
<dbReference type="InterPro" id="IPR014729">
    <property type="entry name" value="Rossmann-like_a/b/a_fold"/>
</dbReference>
<dbReference type="PANTHER" id="PTHR46553">
    <property type="entry name" value="ADENINE NUCLEOTIDE ALPHA HYDROLASES-LIKE SUPERFAMILY PROTEIN"/>
    <property type="match status" value="1"/>
</dbReference>
<dbReference type="Proteomes" id="UP000276055">
    <property type="component" value="Unassembled WGS sequence"/>
</dbReference>
<proteinExistence type="inferred from homology"/>
<dbReference type="EMBL" id="RBIR01000011">
    <property type="protein sequence ID" value="RKR12792.1"/>
    <property type="molecule type" value="Genomic_DNA"/>
</dbReference>
<sequence length="157" mass="16469">MNGDQRIVVGVDGSEFSTTALRLAGRMSTSLNVPLEVITCLGTSDFFLASHLPEDSTPTATQLEETAKRLVDQALERAFGDSRPEGLTRSVKFGAPAKVLIDESQDAQMLVVGRRGKGGFLHQVMGSVSGACVAHAHCPVMVVGQGADDRQGAQTAG</sequence>
<dbReference type="SUPFAM" id="SSF52402">
    <property type="entry name" value="Adenine nucleotide alpha hydrolases-like"/>
    <property type="match status" value="1"/>
</dbReference>
<dbReference type="PANTHER" id="PTHR46553:SF3">
    <property type="entry name" value="ADENINE NUCLEOTIDE ALPHA HYDROLASES-LIKE SUPERFAMILY PROTEIN"/>
    <property type="match status" value="1"/>
</dbReference>
<dbReference type="Pfam" id="PF00582">
    <property type="entry name" value="Usp"/>
    <property type="match status" value="1"/>
</dbReference>
<dbReference type="Gene3D" id="3.40.50.620">
    <property type="entry name" value="HUPs"/>
    <property type="match status" value="1"/>
</dbReference>
<dbReference type="AlphaFoldDB" id="A0A495E776"/>
<evidence type="ECO:0000313" key="3">
    <source>
        <dbReference type="EMBL" id="RKR12792.1"/>
    </source>
</evidence>
<dbReference type="InterPro" id="IPR006016">
    <property type="entry name" value="UspA"/>
</dbReference>
<dbReference type="OrthoDB" id="3665908at2"/>
<reference evidence="3 4" key="1">
    <citation type="submission" date="2018-10" db="EMBL/GenBank/DDBJ databases">
        <title>Genomic Encyclopedia of Type Strains, Phase IV (KMG-IV): sequencing the most valuable type-strain genomes for metagenomic binning, comparative biology and taxonomic classification.</title>
        <authorList>
            <person name="Goeker M."/>
        </authorList>
    </citation>
    <scope>NUCLEOTIDE SEQUENCE [LARGE SCALE GENOMIC DNA]</scope>
    <source>
        <strain evidence="3 4">DSM 25586</strain>
    </source>
</reference>
<comment type="similarity">
    <text evidence="1">Belongs to the universal stress protein A family.</text>
</comment>
<evidence type="ECO:0000313" key="4">
    <source>
        <dbReference type="Proteomes" id="UP000276055"/>
    </source>
</evidence>
<evidence type="ECO:0000256" key="1">
    <source>
        <dbReference type="ARBA" id="ARBA00008791"/>
    </source>
</evidence>
<dbReference type="InterPro" id="IPR006015">
    <property type="entry name" value="Universal_stress_UspA"/>
</dbReference>
<protein>
    <submittedName>
        <fullName evidence="3">Nucleotide-binding universal stress UspA family protein</fullName>
    </submittedName>
</protein>
<gene>
    <name evidence="3" type="ORF">C8D78_3699</name>
</gene>
<dbReference type="PRINTS" id="PR01438">
    <property type="entry name" value="UNVRSLSTRESS"/>
</dbReference>
<accession>A0A495E776</accession>
<feature type="domain" description="UspA" evidence="2">
    <location>
        <begin position="5"/>
        <end position="143"/>
    </location>
</feature>
<dbReference type="RefSeq" id="WP_120955284.1">
    <property type="nucleotide sequence ID" value="NZ_RBIR01000011.1"/>
</dbReference>
<evidence type="ECO:0000259" key="2">
    <source>
        <dbReference type="Pfam" id="PF00582"/>
    </source>
</evidence>
<name>A0A495E776_9MICC</name>